<dbReference type="GO" id="GO:0008757">
    <property type="term" value="F:S-adenosylmethionine-dependent methyltransferase activity"/>
    <property type="evidence" value="ECO:0007669"/>
    <property type="project" value="InterPro"/>
</dbReference>
<feature type="domain" description="Methyltransferase type 11" evidence="2">
    <location>
        <begin position="85"/>
        <end position="132"/>
    </location>
</feature>
<dbReference type="Gene3D" id="3.40.50.150">
    <property type="entry name" value="Vaccinia Virus protein VP39"/>
    <property type="match status" value="1"/>
</dbReference>
<gene>
    <name evidence="3" type="ORF">E5163_05035</name>
</gene>
<keyword evidence="3" id="KW-0808">Transferase</keyword>
<evidence type="ECO:0000313" key="3">
    <source>
        <dbReference type="EMBL" id="TGY90486.1"/>
    </source>
</evidence>
<dbReference type="AlphaFoldDB" id="A0A4S2H4E4"/>
<organism evidence="3 4">
    <name type="scientific">Marinicauda algicola</name>
    <dbReference type="NCBI Taxonomy" id="2029849"/>
    <lineage>
        <taxon>Bacteria</taxon>
        <taxon>Pseudomonadati</taxon>
        <taxon>Pseudomonadota</taxon>
        <taxon>Alphaproteobacteria</taxon>
        <taxon>Maricaulales</taxon>
        <taxon>Maricaulaceae</taxon>
        <taxon>Marinicauda</taxon>
    </lineage>
</organism>
<evidence type="ECO:0000259" key="2">
    <source>
        <dbReference type="Pfam" id="PF08241"/>
    </source>
</evidence>
<dbReference type="RefSeq" id="WP_135994984.1">
    <property type="nucleotide sequence ID" value="NZ_CP071057.1"/>
</dbReference>
<dbReference type="InterPro" id="IPR013216">
    <property type="entry name" value="Methyltransf_11"/>
</dbReference>
<accession>A0A4S2H4E4</accession>
<feature type="region of interest" description="Disordered" evidence="1">
    <location>
        <begin position="223"/>
        <end position="265"/>
    </location>
</feature>
<evidence type="ECO:0000256" key="1">
    <source>
        <dbReference type="SAM" id="MobiDB-lite"/>
    </source>
</evidence>
<dbReference type="OrthoDB" id="9800231at2"/>
<reference evidence="3 4" key="1">
    <citation type="journal article" date="2017" name="Int. J. Syst. Evol. Microbiol.">
        <title>Marinicauda algicola sp. nov., isolated from a marine red alga Rhodosorus marinus.</title>
        <authorList>
            <person name="Jeong S.E."/>
            <person name="Jeon S.H."/>
            <person name="Chun B.H."/>
            <person name="Kim D.W."/>
            <person name="Jeon C.O."/>
        </authorList>
    </citation>
    <scope>NUCLEOTIDE SEQUENCE [LARGE SCALE GENOMIC DNA]</scope>
    <source>
        <strain evidence="3 4">JCM 31718</strain>
    </source>
</reference>
<dbReference type="Proteomes" id="UP000308054">
    <property type="component" value="Unassembled WGS sequence"/>
</dbReference>
<proteinExistence type="predicted"/>
<evidence type="ECO:0000313" key="4">
    <source>
        <dbReference type="Proteomes" id="UP000308054"/>
    </source>
</evidence>
<dbReference type="Pfam" id="PF08241">
    <property type="entry name" value="Methyltransf_11"/>
    <property type="match status" value="1"/>
</dbReference>
<dbReference type="EMBL" id="SRXW01000001">
    <property type="protein sequence ID" value="TGY90486.1"/>
    <property type="molecule type" value="Genomic_DNA"/>
</dbReference>
<name>A0A4S2H4E4_9PROT</name>
<comment type="caution">
    <text evidence="3">The sequence shown here is derived from an EMBL/GenBank/DDBJ whole genome shotgun (WGS) entry which is preliminary data.</text>
</comment>
<sequence>MRTDALEIERFYRSVRGRAARDMALRRLAALWPDAAGLDVLGYGYAGPYLENFRAGARRTIAYMPASQGAVVWPDGGREASLTALGEETRLPFAEAMFDRIVLVHALEEAGDPHRLLRELWRVMAPEGRMVIVTAHRAGLWARAESTPFGHGRPWSKRQLTRLLTDALFEPVAWAHALYTPPWSWTCGPRAAESFEAMGEKMFNAFGGLILVEAVKHVGAVRPGGSPVHARAKRLEGRVGAGLSPAPRRPYGGARSTRQQDSRTR</sequence>
<keyword evidence="4" id="KW-1185">Reference proteome</keyword>
<dbReference type="SUPFAM" id="SSF53335">
    <property type="entry name" value="S-adenosyl-L-methionine-dependent methyltransferases"/>
    <property type="match status" value="1"/>
</dbReference>
<dbReference type="InterPro" id="IPR029063">
    <property type="entry name" value="SAM-dependent_MTases_sf"/>
</dbReference>
<protein>
    <submittedName>
        <fullName evidence="3">Class I SAM-dependent methyltransferase</fullName>
    </submittedName>
</protein>
<dbReference type="GO" id="GO:0032259">
    <property type="term" value="P:methylation"/>
    <property type="evidence" value="ECO:0007669"/>
    <property type="project" value="UniProtKB-KW"/>
</dbReference>
<keyword evidence="3" id="KW-0489">Methyltransferase</keyword>